<dbReference type="SUPFAM" id="SSF58104">
    <property type="entry name" value="Methyl-accepting chemotaxis protein (MCP) signaling domain"/>
    <property type="match status" value="1"/>
</dbReference>
<dbReference type="Gene3D" id="6.10.340.10">
    <property type="match status" value="1"/>
</dbReference>
<organism evidence="7 8">
    <name type="scientific">Anaerosolibacter carboniphilus</name>
    <dbReference type="NCBI Taxonomy" id="1417629"/>
    <lineage>
        <taxon>Bacteria</taxon>
        <taxon>Bacillati</taxon>
        <taxon>Bacillota</taxon>
        <taxon>Clostridia</taxon>
        <taxon>Peptostreptococcales</taxon>
        <taxon>Thermotaleaceae</taxon>
        <taxon>Anaerosolibacter</taxon>
    </lineage>
</organism>
<evidence type="ECO:0000256" key="1">
    <source>
        <dbReference type="ARBA" id="ARBA00023224"/>
    </source>
</evidence>
<evidence type="ECO:0000313" key="7">
    <source>
        <dbReference type="EMBL" id="MBB6215468.1"/>
    </source>
</evidence>
<dbReference type="PROSITE" id="PS50111">
    <property type="entry name" value="CHEMOTAXIS_TRANSDUC_2"/>
    <property type="match status" value="1"/>
</dbReference>
<dbReference type="GO" id="GO:0006935">
    <property type="term" value="P:chemotaxis"/>
    <property type="evidence" value="ECO:0007669"/>
    <property type="project" value="InterPro"/>
</dbReference>
<evidence type="ECO:0000256" key="4">
    <source>
        <dbReference type="SAM" id="Phobius"/>
    </source>
</evidence>
<name>A0A841KTI0_9FIRM</name>
<evidence type="ECO:0000256" key="3">
    <source>
        <dbReference type="PROSITE-ProRule" id="PRU00284"/>
    </source>
</evidence>
<keyword evidence="4" id="KW-1133">Transmembrane helix</keyword>
<dbReference type="InterPro" id="IPR004090">
    <property type="entry name" value="Chemotax_Me-accpt_rcpt"/>
</dbReference>
<sequence length="563" mass="61839">MFNSITKKIIAGFSVILIILTVSTVYNIAGFMDNKEHIMHIKEVAATSLELTNDMKNDIIQTRLYIEEVSASKDMDGMKKADEHATLFIKNANELVKLDDTYREAVDELNAAFSSFFEYGKMVAQTYVDQGHEKGNMHMDKFDQLADDVFSKVDTLQSNSQKEMDKDLDELNMHISMKINGSIIIAIIIIGLSFIIAVLLANGIRNPVNNLLQIFLDLEKGKGDLTKRIHVKSRDEIGSMAESFNRFMDSMENMVIQIKKNSSIVSEGAEVLSQGGHQTKEGIIHIDDHMNKVAADTQKIGGSINQITESIVEIARSSQDTAMVSQEICDVANDISATAQQSGKLALEAKEEMEKIEEISSDTIRITEQLGKEASEIGKITDTIKTITDQTNLLALNAAIEAARAGEHGRGFGVVAEEIRKLAENNNQSAKMIELLVQRIHSMILQTIEATTGVGSYIKEGRKMVENVHMELQNITSGVMHINDKIQSIAASTEEQSAATEELSATMETINGSNMEIAAAVTNVASSISGQTETISQLSAIASELNNSAELLNDLVNNFKLKE</sequence>
<keyword evidence="4" id="KW-0472">Membrane</keyword>
<dbReference type="Proteomes" id="UP000579281">
    <property type="component" value="Unassembled WGS sequence"/>
</dbReference>
<feature type="domain" description="Methyl-accepting transducer" evidence="5">
    <location>
        <begin position="268"/>
        <end position="511"/>
    </location>
</feature>
<dbReference type="RefSeq" id="WP_184309780.1">
    <property type="nucleotide sequence ID" value="NZ_JACHEN010000007.1"/>
</dbReference>
<dbReference type="GO" id="GO:0004888">
    <property type="term" value="F:transmembrane signaling receptor activity"/>
    <property type="evidence" value="ECO:0007669"/>
    <property type="project" value="InterPro"/>
</dbReference>
<evidence type="ECO:0000256" key="2">
    <source>
        <dbReference type="ARBA" id="ARBA00029447"/>
    </source>
</evidence>
<proteinExistence type="inferred from homology"/>
<dbReference type="PANTHER" id="PTHR32089">
    <property type="entry name" value="METHYL-ACCEPTING CHEMOTAXIS PROTEIN MCPB"/>
    <property type="match status" value="1"/>
</dbReference>
<feature type="domain" description="HAMP" evidence="6">
    <location>
        <begin position="202"/>
        <end position="256"/>
    </location>
</feature>
<accession>A0A841KTI0</accession>
<dbReference type="Pfam" id="PF00672">
    <property type="entry name" value="HAMP"/>
    <property type="match status" value="1"/>
</dbReference>
<dbReference type="CDD" id="cd06225">
    <property type="entry name" value="HAMP"/>
    <property type="match status" value="1"/>
</dbReference>
<dbReference type="Pfam" id="PF00015">
    <property type="entry name" value="MCPsignal"/>
    <property type="match status" value="1"/>
</dbReference>
<dbReference type="GO" id="GO:0007165">
    <property type="term" value="P:signal transduction"/>
    <property type="evidence" value="ECO:0007669"/>
    <property type="project" value="UniProtKB-KW"/>
</dbReference>
<dbReference type="SMART" id="SM00283">
    <property type="entry name" value="MA"/>
    <property type="match status" value="1"/>
</dbReference>
<dbReference type="EMBL" id="JACHEN010000007">
    <property type="protein sequence ID" value="MBB6215468.1"/>
    <property type="molecule type" value="Genomic_DNA"/>
</dbReference>
<feature type="transmembrane region" description="Helical" evidence="4">
    <location>
        <begin position="12"/>
        <end position="32"/>
    </location>
</feature>
<dbReference type="InterPro" id="IPR004089">
    <property type="entry name" value="MCPsignal_dom"/>
</dbReference>
<dbReference type="PRINTS" id="PR00260">
    <property type="entry name" value="CHEMTRNSDUCR"/>
</dbReference>
<evidence type="ECO:0000259" key="5">
    <source>
        <dbReference type="PROSITE" id="PS50111"/>
    </source>
</evidence>
<comment type="caution">
    <text evidence="7">The sequence shown here is derived from an EMBL/GenBank/DDBJ whole genome shotgun (WGS) entry which is preliminary data.</text>
</comment>
<evidence type="ECO:0000259" key="6">
    <source>
        <dbReference type="PROSITE" id="PS50885"/>
    </source>
</evidence>
<feature type="transmembrane region" description="Helical" evidence="4">
    <location>
        <begin position="183"/>
        <end position="204"/>
    </location>
</feature>
<dbReference type="PANTHER" id="PTHR32089:SF112">
    <property type="entry name" value="LYSOZYME-LIKE PROTEIN-RELATED"/>
    <property type="match status" value="1"/>
</dbReference>
<dbReference type="PROSITE" id="PS50885">
    <property type="entry name" value="HAMP"/>
    <property type="match status" value="1"/>
</dbReference>
<comment type="similarity">
    <text evidence="2">Belongs to the methyl-accepting chemotaxis (MCP) protein family.</text>
</comment>
<keyword evidence="1 3" id="KW-0807">Transducer</keyword>
<protein>
    <submittedName>
        <fullName evidence="7">Methyl-accepting chemotaxis protein</fullName>
    </submittedName>
</protein>
<dbReference type="SMART" id="SM00304">
    <property type="entry name" value="HAMP"/>
    <property type="match status" value="1"/>
</dbReference>
<dbReference type="AlphaFoldDB" id="A0A841KTI0"/>
<dbReference type="GO" id="GO:0016020">
    <property type="term" value="C:membrane"/>
    <property type="evidence" value="ECO:0007669"/>
    <property type="project" value="InterPro"/>
</dbReference>
<evidence type="ECO:0000313" key="8">
    <source>
        <dbReference type="Proteomes" id="UP000579281"/>
    </source>
</evidence>
<dbReference type="Gene3D" id="1.10.287.950">
    <property type="entry name" value="Methyl-accepting chemotaxis protein"/>
    <property type="match status" value="1"/>
</dbReference>
<keyword evidence="8" id="KW-1185">Reference proteome</keyword>
<keyword evidence="4" id="KW-0812">Transmembrane</keyword>
<gene>
    <name evidence="7" type="ORF">HNQ80_001557</name>
</gene>
<reference evidence="7 8" key="1">
    <citation type="submission" date="2020-08" db="EMBL/GenBank/DDBJ databases">
        <title>Genomic Encyclopedia of Type Strains, Phase IV (KMG-IV): sequencing the most valuable type-strain genomes for metagenomic binning, comparative biology and taxonomic classification.</title>
        <authorList>
            <person name="Goeker M."/>
        </authorList>
    </citation>
    <scope>NUCLEOTIDE SEQUENCE [LARGE SCALE GENOMIC DNA]</scope>
    <source>
        <strain evidence="7 8">DSM 103526</strain>
    </source>
</reference>
<dbReference type="InterPro" id="IPR003660">
    <property type="entry name" value="HAMP_dom"/>
</dbReference>